<accession>A0ACC2J5W8</accession>
<sequence length="435" mass="48549">MSIDALSTWSDDSHVNEALQSLICPKCNVKYPNLHELLTHQRVEKHFACNKCDQCFWAEENLRNHKRNDHRPELDLECFGCQSHFNRAGEFWRHLESNGCKVIFPSDIDRLREKNLKFAQQLELRKSTLDDIIQHGESHIKGEHTWASEFEGENPTAEPTTVPISPARPSFALAGNAHPLHYRSEDFPVLPINAPVSAKPHSRGYQKSNYWSNNKATNSQIPSSASIAYSAVPPPVSYNSPPVHAPRSTTQMPAPNNKIRIMQAPIDTTEGGAHSAAPRERIVDPDHPDYNAAVFHNALLEKYVCPYMICGKKFNNAVLLTKHLRSPAHTGGRITCICCKKMFSTVASLISHMETAKKCKIRETDGFRRALGQITGGIMDFHIRSGMFTIDRNSVQKLFDMRSESTASPEKTVAPDSSATISKQPAVLGSTGASW</sequence>
<gene>
    <name evidence="1" type="ORF">O1611_g9769</name>
</gene>
<evidence type="ECO:0000313" key="2">
    <source>
        <dbReference type="Proteomes" id="UP001153332"/>
    </source>
</evidence>
<name>A0ACC2J5W8_9PEZI</name>
<dbReference type="Proteomes" id="UP001153332">
    <property type="component" value="Unassembled WGS sequence"/>
</dbReference>
<proteinExistence type="predicted"/>
<comment type="caution">
    <text evidence="1">The sequence shown here is derived from an EMBL/GenBank/DDBJ whole genome shotgun (WGS) entry which is preliminary data.</text>
</comment>
<dbReference type="EMBL" id="JAPUUL010003491">
    <property type="protein sequence ID" value="KAJ8122738.1"/>
    <property type="molecule type" value="Genomic_DNA"/>
</dbReference>
<keyword evidence="2" id="KW-1185">Reference proteome</keyword>
<reference evidence="1" key="1">
    <citation type="submission" date="2022-12" db="EMBL/GenBank/DDBJ databases">
        <title>Genome Sequence of Lasiodiplodia mahajangana.</title>
        <authorList>
            <person name="Buettner E."/>
        </authorList>
    </citation>
    <scope>NUCLEOTIDE SEQUENCE</scope>
    <source>
        <strain evidence="1">VT137</strain>
    </source>
</reference>
<protein>
    <submittedName>
        <fullName evidence="1">Uncharacterized protein</fullName>
    </submittedName>
</protein>
<organism evidence="1 2">
    <name type="scientific">Lasiodiplodia mahajangana</name>
    <dbReference type="NCBI Taxonomy" id="1108764"/>
    <lineage>
        <taxon>Eukaryota</taxon>
        <taxon>Fungi</taxon>
        <taxon>Dikarya</taxon>
        <taxon>Ascomycota</taxon>
        <taxon>Pezizomycotina</taxon>
        <taxon>Dothideomycetes</taxon>
        <taxon>Dothideomycetes incertae sedis</taxon>
        <taxon>Botryosphaeriales</taxon>
        <taxon>Botryosphaeriaceae</taxon>
        <taxon>Lasiodiplodia</taxon>
    </lineage>
</organism>
<evidence type="ECO:0000313" key="1">
    <source>
        <dbReference type="EMBL" id="KAJ8122738.1"/>
    </source>
</evidence>